<gene>
    <name evidence="1" type="ORF">PoB_006379300</name>
</gene>
<evidence type="ECO:0000313" key="2">
    <source>
        <dbReference type="Proteomes" id="UP000735302"/>
    </source>
</evidence>
<accession>A0AAV4CZD3</accession>
<proteinExistence type="predicted"/>
<name>A0AAV4CZD3_9GAST</name>
<dbReference type="AlphaFoldDB" id="A0AAV4CZD3"/>
<comment type="caution">
    <text evidence="1">The sequence shown here is derived from an EMBL/GenBank/DDBJ whole genome shotgun (WGS) entry which is preliminary data.</text>
</comment>
<dbReference type="EMBL" id="BLXT01007182">
    <property type="protein sequence ID" value="GFO37288.1"/>
    <property type="molecule type" value="Genomic_DNA"/>
</dbReference>
<organism evidence="1 2">
    <name type="scientific">Plakobranchus ocellatus</name>
    <dbReference type="NCBI Taxonomy" id="259542"/>
    <lineage>
        <taxon>Eukaryota</taxon>
        <taxon>Metazoa</taxon>
        <taxon>Spiralia</taxon>
        <taxon>Lophotrochozoa</taxon>
        <taxon>Mollusca</taxon>
        <taxon>Gastropoda</taxon>
        <taxon>Heterobranchia</taxon>
        <taxon>Euthyneura</taxon>
        <taxon>Panpulmonata</taxon>
        <taxon>Sacoglossa</taxon>
        <taxon>Placobranchoidea</taxon>
        <taxon>Plakobranchidae</taxon>
        <taxon>Plakobranchus</taxon>
    </lineage>
</organism>
<keyword evidence="2" id="KW-1185">Reference proteome</keyword>
<dbReference type="Proteomes" id="UP000735302">
    <property type="component" value="Unassembled WGS sequence"/>
</dbReference>
<protein>
    <submittedName>
        <fullName evidence="1">Uncharacterized protein</fullName>
    </submittedName>
</protein>
<sequence length="106" mass="12080">MSVSNPKTQSEETLITRNIVEYRIHHCFDSSNFNSDTGRPSAANRKWRQYDNVTGRPVEILPPGIACRFLILQYCETVLLSLSPGRLSYSNCSFVDIQKLDTTRLP</sequence>
<evidence type="ECO:0000313" key="1">
    <source>
        <dbReference type="EMBL" id="GFO37288.1"/>
    </source>
</evidence>
<reference evidence="1 2" key="1">
    <citation type="journal article" date="2021" name="Elife">
        <title>Chloroplast acquisition without the gene transfer in kleptoplastic sea slugs, Plakobranchus ocellatus.</title>
        <authorList>
            <person name="Maeda T."/>
            <person name="Takahashi S."/>
            <person name="Yoshida T."/>
            <person name="Shimamura S."/>
            <person name="Takaki Y."/>
            <person name="Nagai Y."/>
            <person name="Toyoda A."/>
            <person name="Suzuki Y."/>
            <person name="Arimoto A."/>
            <person name="Ishii H."/>
            <person name="Satoh N."/>
            <person name="Nishiyama T."/>
            <person name="Hasebe M."/>
            <person name="Maruyama T."/>
            <person name="Minagawa J."/>
            <person name="Obokata J."/>
            <person name="Shigenobu S."/>
        </authorList>
    </citation>
    <scope>NUCLEOTIDE SEQUENCE [LARGE SCALE GENOMIC DNA]</scope>
</reference>